<keyword evidence="1" id="KW-0472">Membrane</keyword>
<protein>
    <submittedName>
        <fullName evidence="2">Uncharacterized protein</fullName>
    </submittedName>
</protein>
<keyword evidence="1" id="KW-1133">Transmembrane helix</keyword>
<evidence type="ECO:0000256" key="1">
    <source>
        <dbReference type="SAM" id="Phobius"/>
    </source>
</evidence>
<gene>
    <name evidence="2" type="ORF">D917_07770</name>
</gene>
<dbReference type="Proteomes" id="UP000243006">
    <property type="component" value="Unassembled WGS sequence"/>
</dbReference>
<dbReference type="EMBL" id="LVZM01006989">
    <property type="protein sequence ID" value="OUC46360.1"/>
    <property type="molecule type" value="Genomic_DNA"/>
</dbReference>
<reference evidence="2 3" key="1">
    <citation type="submission" date="2015-04" db="EMBL/GenBank/DDBJ databases">
        <title>Draft genome of the roundworm Trichinella nativa.</title>
        <authorList>
            <person name="Mitreva M."/>
        </authorList>
    </citation>
    <scope>NUCLEOTIDE SEQUENCE [LARGE SCALE GENOMIC DNA]</scope>
    <source>
        <strain evidence="2 3">ISS45</strain>
    </source>
</reference>
<organism evidence="2 3">
    <name type="scientific">Trichinella nativa</name>
    <dbReference type="NCBI Taxonomy" id="6335"/>
    <lineage>
        <taxon>Eukaryota</taxon>
        <taxon>Metazoa</taxon>
        <taxon>Ecdysozoa</taxon>
        <taxon>Nematoda</taxon>
        <taxon>Enoplea</taxon>
        <taxon>Dorylaimia</taxon>
        <taxon>Trichinellida</taxon>
        <taxon>Trichinellidae</taxon>
        <taxon>Trichinella</taxon>
    </lineage>
</organism>
<keyword evidence="1" id="KW-0812">Transmembrane</keyword>
<accession>A0A1Y3ENL6</accession>
<proteinExistence type="predicted"/>
<feature type="transmembrane region" description="Helical" evidence="1">
    <location>
        <begin position="12"/>
        <end position="29"/>
    </location>
</feature>
<evidence type="ECO:0000313" key="2">
    <source>
        <dbReference type="EMBL" id="OUC46360.1"/>
    </source>
</evidence>
<evidence type="ECO:0000313" key="3">
    <source>
        <dbReference type="Proteomes" id="UP000243006"/>
    </source>
</evidence>
<dbReference type="AlphaFoldDB" id="A0A1Y3ENL6"/>
<comment type="caution">
    <text evidence="2">The sequence shown here is derived from an EMBL/GenBank/DDBJ whole genome shotgun (WGS) entry which is preliminary data.</text>
</comment>
<sequence length="114" mass="13193">MKKSRKMKTDVSVFVFEIALFYMHWFFLIEITTELMVLQYIIDDDETLLMEVSNSSVIKSRSRVKSGRKCRPEVDFSAGITSPLYAMETDNMESVLPTKARQFFFFAHSSTVGN</sequence>
<name>A0A1Y3ENL6_9BILA</name>